<dbReference type="FunFam" id="3.40.140.10:FF:000018">
    <property type="entry name" value="histone H2A deubiquitinase MYSM1 isoform X2"/>
    <property type="match status" value="1"/>
</dbReference>
<keyword evidence="8" id="KW-0156">Chromatin regulator</keyword>
<evidence type="ECO:0000256" key="8">
    <source>
        <dbReference type="ARBA" id="ARBA00022853"/>
    </source>
</evidence>
<evidence type="ECO:0000256" key="1">
    <source>
        <dbReference type="ARBA" id="ARBA00004123"/>
    </source>
</evidence>
<dbReference type="GO" id="GO:0006508">
    <property type="term" value="P:proteolysis"/>
    <property type="evidence" value="ECO:0007669"/>
    <property type="project" value="UniProtKB-KW"/>
</dbReference>
<dbReference type="PROSITE" id="PS50249">
    <property type="entry name" value="MPN"/>
    <property type="match status" value="1"/>
</dbReference>
<keyword evidence="4" id="KW-0479">Metal-binding</keyword>
<dbReference type="GO" id="GO:0006325">
    <property type="term" value="P:chromatin organization"/>
    <property type="evidence" value="ECO:0007669"/>
    <property type="project" value="UniProtKB-KW"/>
</dbReference>
<dbReference type="Gene3D" id="1.10.10.10">
    <property type="entry name" value="Winged helix-like DNA-binding domain superfamily/Winged helix DNA-binding domain"/>
    <property type="match status" value="1"/>
</dbReference>
<dbReference type="SMART" id="SM00232">
    <property type="entry name" value="JAB_MPN"/>
    <property type="match status" value="1"/>
</dbReference>
<evidence type="ECO:0000256" key="2">
    <source>
        <dbReference type="ARBA" id="ARBA00007194"/>
    </source>
</evidence>
<keyword evidence="13" id="KW-0804">Transcription</keyword>
<dbReference type="InterPro" id="IPR017884">
    <property type="entry name" value="SANT_dom"/>
</dbReference>
<keyword evidence="18" id="KW-1185">Reference proteome</keyword>
<dbReference type="AlphaFoldDB" id="A0A8C3NM29"/>
<dbReference type="Pfam" id="PF01398">
    <property type="entry name" value="JAB"/>
    <property type="match status" value="1"/>
</dbReference>
<keyword evidence="14" id="KW-0539">Nucleus</keyword>
<dbReference type="InterPro" id="IPR037518">
    <property type="entry name" value="MPN"/>
</dbReference>
<dbReference type="SMART" id="SM00717">
    <property type="entry name" value="SANT"/>
    <property type="match status" value="1"/>
</dbReference>
<evidence type="ECO:0000256" key="10">
    <source>
        <dbReference type="ARBA" id="ARBA00023049"/>
    </source>
</evidence>
<keyword evidence="10" id="KW-0482">Metalloprotease</keyword>
<dbReference type="SUPFAM" id="SSF46689">
    <property type="entry name" value="Homeodomain-like"/>
    <property type="match status" value="2"/>
</dbReference>
<dbReference type="Proteomes" id="UP000694382">
    <property type="component" value="Chromosome 8"/>
</dbReference>
<reference evidence="17" key="2">
    <citation type="submission" date="2025-08" db="UniProtKB">
        <authorList>
            <consortium name="Ensembl"/>
        </authorList>
    </citation>
    <scope>IDENTIFICATION</scope>
</reference>
<dbReference type="InterPro" id="IPR007526">
    <property type="entry name" value="SWIRM"/>
</dbReference>
<evidence type="ECO:0000313" key="18">
    <source>
        <dbReference type="Proteomes" id="UP000694382"/>
    </source>
</evidence>
<reference evidence="17" key="1">
    <citation type="submission" date="2020-02" db="EMBL/GenBank/DDBJ databases">
        <authorList>
            <person name="Enbody D E."/>
            <person name="Pettersson E M."/>
        </authorList>
    </citation>
    <scope>NUCLEOTIDE SEQUENCE [LARGE SCALE GENOMIC DNA]</scope>
</reference>
<dbReference type="InterPro" id="IPR000555">
    <property type="entry name" value="JAMM/MPN+_dom"/>
</dbReference>
<dbReference type="FunFam" id="1.10.10.10:FF:000193">
    <property type="entry name" value="histone H2A deubiquitinase MYSM1 isoform X1"/>
    <property type="match status" value="1"/>
</dbReference>
<evidence type="ECO:0000256" key="12">
    <source>
        <dbReference type="ARBA" id="ARBA00023159"/>
    </source>
</evidence>
<dbReference type="InterPro" id="IPR001005">
    <property type="entry name" value="SANT/Myb"/>
</dbReference>
<keyword evidence="6" id="KW-0378">Hydrolase</keyword>
<evidence type="ECO:0000256" key="6">
    <source>
        <dbReference type="ARBA" id="ARBA00022801"/>
    </source>
</evidence>
<evidence type="ECO:0000256" key="14">
    <source>
        <dbReference type="ARBA" id="ARBA00023242"/>
    </source>
</evidence>
<evidence type="ECO:0000256" key="13">
    <source>
        <dbReference type="ARBA" id="ARBA00023163"/>
    </source>
</evidence>
<dbReference type="CDD" id="cd00167">
    <property type="entry name" value="SANT"/>
    <property type="match status" value="1"/>
</dbReference>
<dbReference type="GO" id="GO:0008237">
    <property type="term" value="F:metallopeptidase activity"/>
    <property type="evidence" value="ECO:0007669"/>
    <property type="project" value="UniProtKB-KW"/>
</dbReference>
<dbReference type="PROSITE" id="PS51294">
    <property type="entry name" value="HTH_MYB"/>
    <property type="match status" value="1"/>
</dbReference>
<keyword evidence="9" id="KW-0805">Transcription regulation</keyword>
<dbReference type="PROSITE" id="PS51293">
    <property type="entry name" value="SANT"/>
    <property type="match status" value="1"/>
</dbReference>
<evidence type="ECO:0000256" key="9">
    <source>
        <dbReference type="ARBA" id="ARBA00023015"/>
    </source>
</evidence>
<evidence type="ECO:0000256" key="16">
    <source>
        <dbReference type="SAM" id="MobiDB-lite"/>
    </source>
</evidence>
<feature type="region of interest" description="Disordered" evidence="16">
    <location>
        <begin position="346"/>
        <end position="368"/>
    </location>
</feature>
<accession>A0A8C3NM29</accession>
<keyword evidence="11" id="KW-0238">DNA-binding</keyword>
<dbReference type="PANTHER" id="PTHR10410">
    <property type="entry name" value="EUKARYOTIC TRANSLATION INITIATION FACTOR 3 -RELATED"/>
    <property type="match status" value="1"/>
</dbReference>
<protein>
    <recommendedName>
        <fullName evidence="15">Myb-like, SWIRM and MPN domain-containing protein 1</fullName>
    </recommendedName>
</protein>
<dbReference type="PROSITE" id="PS50934">
    <property type="entry name" value="SWIRM"/>
    <property type="match status" value="1"/>
</dbReference>
<evidence type="ECO:0000313" key="17">
    <source>
        <dbReference type="Ensembl" id="ENSCPVP00000022955.2"/>
    </source>
</evidence>
<evidence type="ECO:0000256" key="15">
    <source>
        <dbReference type="ARBA" id="ARBA00032256"/>
    </source>
</evidence>
<dbReference type="GO" id="GO:0046872">
    <property type="term" value="F:metal ion binding"/>
    <property type="evidence" value="ECO:0007669"/>
    <property type="project" value="UniProtKB-KW"/>
</dbReference>
<reference evidence="17" key="3">
    <citation type="submission" date="2025-09" db="UniProtKB">
        <authorList>
            <consortium name="Ensembl"/>
        </authorList>
    </citation>
    <scope>IDENTIFICATION</scope>
</reference>
<name>A0A8C3NM29_GEOPR</name>
<proteinExistence type="inferred from homology"/>
<evidence type="ECO:0000256" key="3">
    <source>
        <dbReference type="ARBA" id="ARBA00022670"/>
    </source>
</evidence>
<dbReference type="InterPro" id="IPR050242">
    <property type="entry name" value="JAMM_MPN+_peptidase_M67A"/>
</dbReference>
<evidence type="ECO:0000256" key="11">
    <source>
        <dbReference type="ARBA" id="ARBA00023125"/>
    </source>
</evidence>
<dbReference type="Pfam" id="PF00249">
    <property type="entry name" value="Myb_DNA-binding"/>
    <property type="match status" value="1"/>
</dbReference>
<sequence>YAQKEAGVVLISGDHENTASSLLQDHYLDSSWRTGNSLPWTLDSSISEENRAVIEKMLLEEEYPFADLVLFLLSEGALSDWDWRIFGFGKSLISASCIPRVRSPTKSPGCSLKWTSEEKELFDQGLVKFGRRWTKIAKLIGTRTVLQVKSYARQYFRNKVNGASLEKEEQSQCGSSLPMEDGAGMEAGNLRGRADPNLNAVKIEKLSDDEEVDITDDMDEILTPAFQQETGKSELSVIPKSPVEETKAAEQGGFSSAGHSSATALPKEDPQHTRPETVDALVFPAVAATCSQHLNGDKSVNLDYQQYNNLVEKAEQSGPVTCPVQGTDQELSEEQRDLADNGLLFPSPCQGDEDHQEEAEELKPPDQEVEVDRSIILEEEKQAIPEFFEGRQAKTPERYLKIRNYILDQWERCKPKYLNKTSVRPGLKNCGDVNCIGRIHTYLELIGAINFGCEQAVYNRPQPDTVEAYQLAQRLQSMRTRRRRVRDPWGNWCDAKDLEGQTFEHLSAEELARRREEEKLKPAKSSKGSRQMKSSFDPFQLIPCCLFTEEKQEPFQVKVSSEALLIMDLHSHVSLAEVIGLLGGKYSEADKIVEVRAAEPCNSLSTGLQCEMDPVSQTQASESLAARGFQVIGWYHSHPAFEPSPSIRDIDTQAKYQSYFSRGGAMFIGMIISPYNRNNPLPYSQITCLVISDEISSDGSYRLPYKFEMEQMLEEPQWELVFEKTRWIIEKYRFCHSSVPMDKIFHRDSDLTCLQKLLECMRKTLGKVTNCLIAEEFLTQIENLFLSTYKSEKDAEGSENERSQELPV</sequence>
<evidence type="ECO:0000256" key="7">
    <source>
        <dbReference type="ARBA" id="ARBA00022833"/>
    </source>
</evidence>
<dbReference type="FunFam" id="1.10.10.60:FF:000151">
    <property type="entry name" value="histone H2A deubiquitinase MYSM1 isoform X2"/>
    <property type="match status" value="1"/>
</dbReference>
<feature type="compositionally biased region" description="Polar residues" evidence="16">
    <location>
        <begin position="253"/>
        <end position="263"/>
    </location>
</feature>
<keyword evidence="12" id="KW-0010">Activator</keyword>
<dbReference type="GO" id="GO:0003677">
    <property type="term" value="F:DNA binding"/>
    <property type="evidence" value="ECO:0007669"/>
    <property type="project" value="UniProtKB-KW"/>
</dbReference>
<dbReference type="InterPro" id="IPR036388">
    <property type="entry name" value="WH-like_DNA-bd_sf"/>
</dbReference>
<keyword evidence="7" id="KW-0862">Zinc</keyword>
<dbReference type="InterPro" id="IPR009057">
    <property type="entry name" value="Homeodomain-like_sf"/>
</dbReference>
<evidence type="ECO:0000256" key="4">
    <source>
        <dbReference type="ARBA" id="ARBA00022723"/>
    </source>
</evidence>
<keyword evidence="3" id="KW-0645">Protease</keyword>
<dbReference type="Pfam" id="PF04433">
    <property type="entry name" value="SWIRM"/>
    <property type="match status" value="1"/>
</dbReference>
<dbReference type="CDD" id="cd08067">
    <property type="entry name" value="MPN_2A_DUB"/>
    <property type="match status" value="1"/>
</dbReference>
<dbReference type="Ensembl" id="ENSCPVT00000023967.2">
    <property type="protein sequence ID" value="ENSCPVP00000022955.2"/>
    <property type="gene ID" value="ENSCPVG00000016399.2"/>
</dbReference>
<dbReference type="GO" id="GO:0005634">
    <property type="term" value="C:nucleus"/>
    <property type="evidence" value="ECO:0007669"/>
    <property type="project" value="UniProtKB-SubCell"/>
</dbReference>
<evidence type="ECO:0000256" key="5">
    <source>
        <dbReference type="ARBA" id="ARBA00022786"/>
    </source>
</evidence>
<dbReference type="PROSITE" id="PS50090">
    <property type="entry name" value="MYB_LIKE"/>
    <property type="match status" value="1"/>
</dbReference>
<dbReference type="InterPro" id="IPR017930">
    <property type="entry name" value="Myb_dom"/>
</dbReference>
<dbReference type="Gene3D" id="1.10.10.60">
    <property type="entry name" value="Homeodomain-like"/>
    <property type="match status" value="1"/>
</dbReference>
<comment type="subcellular location">
    <subcellularLocation>
        <location evidence="1">Nucleus</location>
    </subcellularLocation>
</comment>
<accession>A0A8U8C0M2</accession>
<organism evidence="17 18">
    <name type="scientific">Geospiza parvula</name>
    <name type="common">Small tree-finch</name>
    <name type="synonym">Camarhynchus parvulus</name>
    <dbReference type="NCBI Taxonomy" id="87175"/>
    <lineage>
        <taxon>Eukaryota</taxon>
        <taxon>Metazoa</taxon>
        <taxon>Chordata</taxon>
        <taxon>Craniata</taxon>
        <taxon>Vertebrata</taxon>
        <taxon>Euteleostomi</taxon>
        <taxon>Archelosauria</taxon>
        <taxon>Archosauria</taxon>
        <taxon>Dinosauria</taxon>
        <taxon>Saurischia</taxon>
        <taxon>Theropoda</taxon>
        <taxon>Coelurosauria</taxon>
        <taxon>Aves</taxon>
        <taxon>Neognathae</taxon>
        <taxon>Neoaves</taxon>
        <taxon>Telluraves</taxon>
        <taxon>Australaves</taxon>
        <taxon>Passeriformes</taxon>
        <taxon>Thraupidae</taxon>
        <taxon>Camarhynchus</taxon>
    </lineage>
</organism>
<keyword evidence="5" id="KW-0833">Ubl conjugation pathway</keyword>
<comment type="similarity">
    <text evidence="2">Belongs to the peptidase M67A family. MYSM1 subfamily.</text>
</comment>
<dbReference type="SUPFAM" id="SSF102712">
    <property type="entry name" value="JAB1/MPN domain"/>
    <property type="match status" value="1"/>
</dbReference>
<dbReference type="Gene3D" id="3.40.140.10">
    <property type="entry name" value="Cytidine Deaminase, domain 2"/>
    <property type="match status" value="1"/>
</dbReference>
<feature type="region of interest" description="Disordered" evidence="16">
    <location>
        <begin position="226"/>
        <end position="274"/>
    </location>
</feature>